<evidence type="ECO:0000313" key="2">
    <source>
        <dbReference type="EMBL" id="MBL0745484.1"/>
    </source>
</evidence>
<name>A0ABS1L1A1_9BACT</name>
<reference evidence="2 3" key="1">
    <citation type="submission" date="2021-01" db="EMBL/GenBank/DDBJ databases">
        <title>Chryseolinea sp. Jin1 Genome sequencing and assembly.</title>
        <authorList>
            <person name="Kim I."/>
        </authorList>
    </citation>
    <scope>NUCLEOTIDE SEQUENCE [LARGE SCALE GENOMIC DNA]</scope>
    <source>
        <strain evidence="2 3">Jin1</strain>
    </source>
</reference>
<dbReference type="RefSeq" id="WP_202015935.1">
    <property type="nucleotide sequence ID" value="NZ_JAERRB010000016.1"/>
</dbReference>
<keyword evidence="1" id="KW-0732">Signal</keyword>
<evidence type="ECO:0000256" key="1">
    <source>
        <dbReference type="SAM" id="SignalP"/>
    </source>
</evidence>
<evidence type="ECO:0000313" key="3">
    <source>
        <dbReference type="Proteomes" id="UP000613030"/>
    </source>
</evidence>
<dbReference type="Pfam" id="PF14903">
    <property type="entry name" value="WG_beta_rep"/>
    <property type="match status" value="2"/>
</dbReference>
<keyword evidence="3" id="KW-1185">Reference proteome</keyword>
<accession>A0ABS1L1A1</accession>
<protein>
    <submittedName>
        <fullName evidence="2">WG repeat-containing protein</fullName>
    </submittedName>
</protein>
<organism evidence="2 3">
    <name type="scientific">Chryseolinea lacunae</name>
    <dbReference type="NCBI Taxonomy" id="2801331"/>
    <lineage>
        <taxon>Bacteria</taxon>
        <taxon>Pseudomonadati</taxon>
        <taxon>Bacteroidota</taxon>
        <taxon>Cytophagia</taxon>
        <taxon>Cytophagales</taxon>
        <taxon>Fulvivirgaceae</taxon>
        <taxon>Chryseolinea</taxon>
    </lineage>
</organism>
<dbReference type="Proteomes" id="UP000613030">
    <property type="component" value="Unassembled WGS sequence"/>
</dbReference>
<sequence length="681" mass="78764">MFVRILLIALGVLSIGRVHAQEENIGKFLKQLRQEKLDSTIEKTSFYKNKKLKQRRVTYHSHYYVFEIARDEYFRRTSFSVEERFNRKGEIVEKDSLLPREMGWCIRKKFVNGKATERRLYYKGEHLAGKSTFKDCLCASYNDSIPQSIPARTTAPPQQGEKYYDVWTVGGTSFLRFGSSRLQRRYDDVWLASRPGYSAVEDLKLATIVQRRRFIEITIKHRPSDKIVCRLRLKYTNPVFVKYFQQADSVLGTVADNRKKIGFVVDKLLPNIIVYMPSLIVDYSGPKEKGKYILNADFERIMPEPVRDFRVLSQPGRNYLWVCRGKCGLYTAKGKNIIPPKHDWAEARGAFLKVKTDGKYACYDYDGNIVIPYAEDYDAFTVSHNIAVCSSREYRGEGHSGAFYVNLITKDTLKATWGFPFEYNFARASLNDGYGLMNTKGEWVIDPNPAIQYLNVTSDSLVLIELNNPAFELVSKDDIQYRHQRYNLKLPDSLTNRAKTYARFGNTPPKKYHYVLYNLKSKTADTIAVNLKVLDGLLDYNISLQEKHFTNGFIRVHVTGSPPWFYTFCSSRGELVNISHRYTNAKSPMNERKQAIVARKKVITVKGVEKEEEFWGVIDSAGNEIIPCDFLSYYPNEYGYIMWDGHRYSLINFCGEYLFSDMSSPMMISYAIQSAENPFTR</sequence>
<dbReference type="InterPro" id="IPR032774">
    <property type="entry name" value="WG_beta_rep"/>
</dbReference>
<feature type="chain" id="PRO_5045087429" evidence="1">
    <location>
        <begin position="21"/>
        <end position="681"/>
    </location>
</feature>
<comment type="caution">
    <text evidence="2">The sequence shown here is derived from an EMBL/GenBank/DDBJ whole genome shotgun (WGS) entry which is preliminary data.</text>
</comment>
<dbReference type="EMBL" id="JAERRB010000016">
    <property type="protein sequence ID" value="MBL0745484.1"/>
    <property type="molecule type" value="Genomic_DNA"/>
</dbReference>
<proteinExistence type="predicted"/>
<feature type="signal peptide" evidence="1">
    <location>
        <begin position="1"/>
        <end position="20"/>
    </location>
</feature>
<gene>
    <name evidence="2" type="ORF">JI741_29905</name>
</gene>